<keyword evidence="2 5" id="KW-0802">TPR repeat</keyword>
<evidence type="ECO:0000256" key="5">
    <source>
        <dbReference type="PROSITE-ProRule" id="PRU00339"/>
    </source>
</evidence>
<dbReference type="InterPro" id="IPR025986">
    <property type="entry name" value="RPAP3-like_C"/>
</dbReference>
<dbReference type="SUPFAM" id="SSF48452">
    <property type="entry name" value="TPR-like"/>
    <property type="match status" value="1"/>
</dbReference>
<dbReference type="PANTHER" id="PTHR46423">
    <property type="entry name" value="RNA POLYMERASE II-ASSOCIATED PROTEIN 3"/>
    <property type="match status" value="1"/>
</dbReference>
<dbReference type="Pfam" id="PF07719">
    <property type="entry name" value="TPR_2"/>
    <property type="match status" value="1"/>
</dbReference>
<keyword evidence="1" id="KW-0677">Repeat</keyword>
<feature type="repeat" description="TPR" evidence="5">
    <location>
        <begin position="37"/>
        <end position="70"/>
    </location>
</feature>
<dbReference type="EMBL" id="CP054540">
    <property type="protein sequence ID" value="QSL65959.1"/>
    <property type="molecule type" value="Genomic_DNA"/>
</dbReference>
<evidence type="ECO:0000256" key="1">
    <source>
        <dbReference type="ARBA" id="ARBA00022737"/>
    </source>
</evidence>
<evidence type="ECO:0000313" key="8">
    <source>
        <dbReference type="Proteomes" id="UP000663699"/>
    </source>
</evidence>
<protein>
    <recommendedName>
        <fullName evidence="4">RNA polymerase II-associated protein 3</fullName>
    </recommendedName>
</protein>
<dbReference type="PROSITE" id="PS50005">
    <property type="entry name" value="TPR"/>
    <property type="match status" value="2"/>
</dbReference>
<dbReference type="InterPro" id="IPR051966">
    <property type="entry name" value="RPAP3"/>
</dbReference>
<dbReference type="PANTHER" id="PTHR46423:SF1">
    <property type="entry name" value="RNA POLYMERASE II-ASSOCIATED PROTEIN 3"/>
    <property type="match status" value="1"/>
</dbReference>
<organism evidence="7 8">
    <name type="scientific">Pneumocystis wakefieldiae</name>
    <dbReference type="NCBI Taxonomy" id="38082"/>
    <lineage>
        <taxon>Eukaryota</taxon>
        <taxon>Fungi</taxon>
        <taxon>Dikarya</taxon>
        <taxon>Ascomycota</taxon>
        <taxon>Taphrinomycotina</taxon>
        <taxon>Pneumocystomycetes</taxon>
        <taxon>Pneumocystaceae</taxon>
        <taxon>Pneumocystis</taxon>
    </lineage>
</organism>
<dbReference type="AlphaFoldDB" id="A0A899G3C6"/>
<feature type="domain" description="RNA-polymerase II-associated protein 3-like C-terminal" evidence="6">
    <location>
        <begin position="183"/>
        <end position="272"/>
    </location>
</feature>
<keyword evidence="8" id="KW-1185">Reference proteome</keyword>
<feature type="repeat" description="TPR" evidence="5">
    <location>
        <begin position="71"/>
        <end position="104"/>
    </location>
</feature>
<dbReference type="InterPro" id="IPR013105">
    <property type="entry name" value="TPR_2"/>
</dbReference>
<dbReference type="OrthoDB" id="433738at2759"/>
<dbReference type="Gene3D" id="1.25.40.10">
    <property type="entry name" value="Tetratricopeptide repeat domain"/>
    <property type="match status" value="1"/>
</dbReference>
<evidence type="ECO:0000256" key="2">
    <source>
        <dbReference type="ARBA" id="ARBA00022803"/>
    </source>
</evidence>
<gene>
    <name evidence="7" type="ORF">MERGE_003096</name>
</gene>
<evidence type="ECO:0000256" key="3">
    <source>
        <dbReference type="ARBA" id="ARBA00038275"/>
    </source>
</evidence>
<proteinExistence type="inferred from homology"/>
<accession>A0A899G3C6</accession>
<dbReference type="Proteomes" id="UP000663699">
    <property type="component" value="Chromosome 9"/>
</dbReference>
<dbReference type="Pfam" id="PF00515">
    <property type="entry name" value="TPR_1"/>
    <property type="match status" value="1"/>
</dbReference>
<dbReference type="GO" id="GO:0101031">
    <property type="term" value="C:protein folding chaperone complex"/>
    <property type="evidence" value="ECO:0007669"/>
    <property type="project" value="TreeGrafter"/>
</dbReference>
<evidence type="ECO:0000313" key="7">
    <source>
        <dbReference type="EMBL" id="QSL65959.1"/>
    </source>
</evidence>
<comment type="similarity">
    <text evidence="3">Belongs to the RPAP3 family.</text>
</comment>
<sequence length="309" mass="36225">MAQLAEKIQADAAYLKEDFKTAEALYTQALLKTPEDERLWTNRAQTYLQLGRWSDAIHDCSEALKRNPYNLKALFRRGKAYEQQGNIKAAKEDWNQVLIQDPKNQIVQEALFLLNRTKINCADEKVENVVKKTPIAIKEVETLPLWLEKEYQHNSNTKEYEPSLNGTKYNTSAKETKPTLQILEQKLRTMEESEISKREKLMYFFSIDYITLPHLFGAAGLEGIFLETFLHAIKYAYQQEKDKIKWWKQSLGILQQLSCCSRFDIAILFVKKAILEDMNELFEKMIIGMEEKIKESYRITWKTWMNQGT</sequence>
<evidence type="ECO:0000256" key="4">
    <source>
        <dbReference type="ARBA" id="ARBA00040133"/>
    </source>
</evidence>
<dbReference type="InterPro" id="IPR011990">
    <property type="entry name" value="TPR-like_helical_dom_sf"/>
</dbReference>
<evidence type="ECO:0000259" key="6">
    <source>
        <dbReference type="Pfam" id="PF13877"/>
    </source>
</evidence>
<dbReference type="SMART" id="SM00028">
    <property type="entry name" value="TPR"/>
    <property type="match status" value="3"/>
</dbReference>
<reference evidence="7" key="1">
    <citation type="submission" date="2020-06" db="EMBL/GenBank/DDBJ databases">
        <title>Genomes of multiple members of Pneumocystis genus reveal paths to human pathogen Pneumocystis jirovecii.</title>
        <authorList>
            <person name="Cisse O.H."/>
            <person name="Ma L."/>
            <person name="Dekker J."/>
            <person name="Khil P."/>
            <person name="Jo J."/>
            <person name="Brenchley J."/>
            <person name="Blair R."/>
            <person name="Pahar B."/>
            <person name="Chabe M."/>
            <person name="Van Rompay K.A."/>
            <person name="Keesler R."/>
            <person name="Sukura A."/>
            <person name="Hirsch V."/>
            <person name="Kutty G."/>
            <person name="Liu Y."/>
            <person name="Peng L."/>
            <person name="Chen J."/>
            <person name="Song J."/>
            <person name="Weissenbacher-Lang C."/>
            <person name="Xu J."/>
            <person name="Upham N.S."/>
            <person name="Stajich J.E."/>
            <person name="Cuomo C.A."/>
            <person name="Cushion M.T."/>
            <person name="Kovacs J.A."/>
        </authorList>
    </citation>
    <scope>NUCLEOTIDE SEQUENCE</scope>
    <source>
        <strain evidence="7">2A</strain>
    </source>
</reference>
<dbReference type="InterPro" id="IPR019734">
    <property type="entry name" value="TPR_rpt"/>
</dbReference>
<dbReference type="Pfam" id="PF13877">
    <property type="entry name" value="RPAP3_C"/>
    <property type="match status" value="1"/>
</dbReference>
<name>A0A899G3C6_9ASCO</name>